<dbReference type="OrthoDB" id="6106279at2759"/>
<evidence type="ECO:0008006" key="3">
    <source>
        <dbReference type="Google" id="ProtNLM"/>
    </source>
</evidence>
<sequence>MDSIVKTMKIEGGLDENKRLTNHSALKYLVQKLRSNEIANTDIMQISGHKNVNSIDSYSSISENKQRKISNLLSDTSSEKTCHTSTGPNLPCTLASTVLFSLSQPVNQQNNIDMMTPSISSQVNMSNRINSMFYGATLHINSLNVYMNSPPQQ</sequence>
<reference evidence="1 2" key="1">
    <citation type="submission" date="2020-06" db="EMBL/GenBank/DDBJ databases">
        <authorList>
            <person name="Li R."/>
            <person name="Bekaert M."/>
        </authorList>
    </citation>
    <scope>NUCLEOTIDE SEQUENCE [LARGE SCALE GENOMIC DNA]</scope>
    <source>
        <strain evidence="2">wild</strain>
    </source>
</reference>
<name>A0A6J8B8B3_MYTCO</name>
<dbReference type="Proteomes" id="UP000507470">
    <property type="component" value="Unassembled WGS sequence"/>
</dbReference>
<keyword evidence="2" id="KW-1185">Reference proteome</keyword>
<dbReference type="EMBL" id="CACVKT020002747">
    <property type="protein sequence ID" value="CAC5379763.1"/>
    <property type="molecule type" value="Genomic_DNA"/>
</dbReference>
<evidence type="ECO:0000313" key="2">
    <source>
        <dbReference type="Proteomes" id="UP000507470"/>
    </source>
</evidence>
<accession>A0A6J8B8B3</accession>
<evidence type="ECO:0000313" key="1">
    <source>
        <dbReference type="EMBL" id="CAC5379763.1"/>
    </source>
</evidence>
<dbReference type="AlphaFoldDB" id="A0A6J8B8B3"/>
<gene>
    <name evidence="1" type="ORF">MCOR_15789</name>
</gene>
<organism evidence="1 2">
    <name type="scientific">Mytilus coruscus</name>
    <name type="common">Sea mussel</name>
    <dbReference type="NCBI Taxonomy" id="42192"/>
    <lineage>
        <taxon>Eukaryota</taxon>
        <taxon>Metazoa</taxon>
        <taxon>Spiralia</taxon>
        <taxon>Lophotrochozoa</taxon>
        <taxon>Mollusca</taxon>
        <taxon>Bivalvia</taxon>
        <taxon>Autobranchia</taxon>
        <taxon>Pteriomorphia</taxon>
        <taxon>Mytilida</taxon>
        <taxon>Mytiloidea</taxon>
        <taxon>Mytilidae</taxon>
        <taxon>Mytilinae</taxon>
        <taxon>Mytilus</taxon>
    </lineage>
</organism>
<protein>
    <recommendedName>
        <fullName evidence="3">Tyr recombinase domain-containing protein</fullName>
    </recommendedName>
</protein>
<proteinExistence type="predicted"/>